<feature type="transmembrane region" description="Helical" evidence="10">
    <location>
        <begin position="238"/>
        <end position="262"/>
    </location>
</feature>
<dbReference type="EMBL" id="JBHTJO010000001">
    <property type="protein sequence ID" value="MFD0985640.1"/>
    <property type="molecule type" value="Genomic_DNA"/>
</dbReference>
<keyword evidence="5 10" id="KW-0573">Peptidoglycan synthesis</keyword>
<dbReference type="RefSeq" id="WP_379084296.1">
    <property type="nucleotide sequence ID" value="NZ_JBHTJO010000001.1"/>
</dbReference>
<evidence type="ECO:0000313" key="12">
    <source>
        <dbReference type="EMBL" id="MFD0985640.1"/>
    </source>
</evidence>
<feature type="transmembrane region" description="Helical" evidence="10">
    <location>
        <begin position="394"/>
        <end position="412"/>
    </location>
</feature>
<comment type="pathway">
    <text evidence="10">Cell wall biogenesis; peptidoglycan biosynthesis.</text>
</comment>
<protein>
    <recommendedName>
        <fullName evidence="10">Probable lipid II flippase MurJ</fullName>
    </recommendedName>
</protein>
<dbReference type="InterPro" id="IPR004268">
    <property type="entry name" value="MurJ"/>
</dbReference>
<name>A0ABW3J6Y3_9HYPH</name>
<evidence type="ECO:0000256" key="2">
    <source>
        <dbReference type="ARBA" id="ARBA00022475"/>
    </source>
</evidence>
<proteinExistence type="inferred from homology"/>
<feature type="transmembrane region" description="Helical" evidence="10">
    <location>
        <begin position="26"/>
        <end position="45"/>
    </location>
</feature>
<dbReference type="HAMAP" id="MF_02078">
    <property type="entry name" value="MurJ_MviN"/>
    <property type="match status" value="1"/>
</dbReference>
<feature type="transmembrane region" description="Helical" evidence="10">
    <location>
        <begin position="193"/>
        <end position="217"/>
    </location>
</feature>
<keyword evidence="6 10" id="KW-1133">Transmembrane helix</keyword>
<feature type="transmembrane region" description="Helical" evidence="10">
    <location>
        <begin position="486"/>
        <end position="509"/>
    </location>
</feature>
<feature type="transmembrane region" description="Helical" evidence="10">
    <location>
        <begin position="163"/>
        <end position="187"/>
    </location>
</feature>
<sequence>MALYRAFATVGGMTVLSRVLGFARDMLLAALLGASATADAFFVAFRIPNLFRRLFAEGAFDSAFVPLFTKRYHGKNGGDGEAAARVFAEQAMAGLALVLIVFTVLGEIAMPWLMFALAPGFSADPDKFALAVSLGRIALPYLLCMSLVALYSGMLNALGRFAIAAFVPTLLNIVLILALLGAVAFGISENQPLVAHVLAWAVTISGLVQVAVMVFTAAKVGITLKLRPPVWNGEMRRLIQLATPGLLAGGIAQLSIMLGTIIASLQERAVSWIYYADRIFQLPLGVIGVAIGVVLLPELSHRLRQGDHAAVLDAENRSIEFALFLTIPATVALVLIAEPIIRVLFERGAFSATDSRASADMLTAFALGLPAYVLVKIFNPLFFAREDTKTPMICAGHSLAANAVMSLGLFYILGAVGIAIATALAGWLNAGLLAAQLNRRDGLAFDVTFRKRFRGTLIASVVMGVAIYVLEGWLDRWFWPGEGLLIQGTALLILIGGGLAIYFGAAELLGAISLRRLRKNLNA</sequence>
<evidence type="ECO:0000313" key="13">
    <source>
        <dbReference type="Proteomes" id="UP001597102"/>
    </source>
</evidence>
<keyword evidence="4 10" id="KW-0133">Cell shape</keyword>
<dbReference type="PIRSF" id="PIRSF002869">
    <property type="entry name" value="MviN"/>
    <property type="match status" value="1"/>
</dbReference>
<feature type="transmembrane region" description="Helical" evidence="10">
    <location>
        <begin position="321"/>
        <end position="341"/>
    </location>
</feature>
<feature type="transmembrane region" description="Helical" evidence="10">
    <location>
        <begin position="282"/>
        <end position="300"/>
    </location>
</feature>
<feature type="transmembrane region" description="Helical" evidence="10">
    <location>
        <begin position="128"/>
        <end position="151"/>
    </location>
</feature>
<comment type="similarity">
    <text evidence="9 10 11">Belongs to the MurJ/MviN family.</text>
</comment>
<keyword evidence="3 10" id="KW-0812">Transmembrane</keyword>
<keyword evidence="10 11" id="KW-0813">Transport</keyword>
<feature type="transmembrane region" description="Helical" evidence="10">
    <location>
        <begin position="418"/>
        <end position="435"/>
    </location>
</feature>
<dbReference type="CDD" id="cd13123">
    <property type="entry name" value="MATE_MurJ_like"/>
    <property type="match status" value="1"/>
</dbReference>
<keyword evidence="13" id="KW-1185">Reference proteome</keyword>
<keyword evidence="2 10" id="KW-1003">Cell membrane</keyword>
<evidence type="ECO:0000256" key="4">
    <source>
        <dbReference type="ARBA" id="ARBA00022960"/>
    </source>
</evidence>
<keyword evidence="10" id="KW-0997">Cell inner membrane</keyword>
<accession>A0ABW3J6Y3</accession>
<evidence type="ECO:0000256" key="5">
    <source>
        <dbReference type="ARBA" id="ARBA00022984"/>
    </source>
</evidence>
<evidence type="ECO:0000256" key="8">
    <source>
        <dbReference type="ARBA" id="ARBA00060041"/>
    </source>
</evidence>
<gene>
    <name evidence="10 12" type="primary">murJ</name>
    <name evidence="12" type="ORF">ACFQ2F_00830</name>
</gene>
<evidence type="ECO:0000256" key="11">
    <source>
        <dbReference type="PIRNR" id="PIRNR002869"/>
    </source>
</evidence>
<evidence type="ECO:0000256" key="9">
    <source>
        <dbReference type="ARBA" id="ARBA00061532"/>
    </source>
</evidence>
<dbReference type="NCBIfam" id="TIGR01695">
    <property type="entry name" value="murJ_mviN"/>
    <property type="match status" value="1"/>
</dbReference>
<feature type="transmembrane region" description="Helical" evidence="10">
    <location>
        <begin position="95"/>
        <end position="116"/>
    </location>
</feature>
<evidence type="ECO:0000256" key="1">
    <source>
        <dbReference type="ARBA" id="ARBA00004651"/>
    </source>
</evidence>
<feature type="transmembrane region" description="Helical" evidence="10">
    <location>
        <begin position="456"/>
        <end position="474"/>
    </location>
</feature>
<dbReference type="PRINTS" id="PR01806">
    <property type="entry name" value="VIRFACTRMVIN"/>
</dbReference>
<dbReference type="PANTHER" id="PTHR47019:SF1">
    <property type="entry name" value="LIPID II FLIPPASE MURJ"/>
    <property type="match status" value="1"/>
</dbReference>
<evidence type="ECO:0000256" key="6">
    <source>
        <dbReference type="ARBA" id="ARBA00022989"/>
    </source>
</evidence>
<keyword evidence="7 10" id="KW-0472">Membrane</keyword>
<evidence type="ECO:0000256" key="7">
    <source>
        <dbReference type="ARBA" id="ARBA00023136"/>
    </source>
</evidence>
<evidence type="ECO:0000256" key="3">
    <source>
        <dbReference type="ARBA" id="ARBA00022692"/>
    </source>
</evidence>
<comment type="caution">
    <text evidence="12">The sequence shown here is derived from an EMBL/GenBank/DDBJ whole genome shotgun (WGS) entry which is preliminary data.</text>
</comment>
<dbReference type="Proteomes" id="UP001597102">
    <property type="component" value="Unassembled WGS sequence"/>
</dbReference>
<dbReference type="Pfam" id="PF03023">
    <property type="entry name" value="MurJ"/>
    <property type="match status" value="1"/>
</dbReference>
<comment type="function">
    <text evidence="8 10 11">Involved in peptidoglycan biosynthesis. Transports lipid-linked peptidoglycan precursors from the inner to the outer leaflet of the cytoplasmic membrane.</text>
</comment>
<dbReference type="PANTHER" id="PTHR47019">
    <property type="entry name" value="LIPID II FLIPPASE MURJ"/>
    <property type="match status" value="1"/>
</dbReference>
<evidence type="ECO:0000256" key="10">
    <source>
        <dbReference type="HAMAP-Rule" id="MF_02078"/>
    </source>
</evidence>
<organism evidence="12 13">
    <name type="scientific">Methyloligella solikamskensis</name>
    <dbReference type="NCBI Taxonomy" id="1177756"/>
    <lineage>
        <taxon>Bacteria</taxon>
        <taxon>Pseudomonadati</taxon>
        <taxon>Pseudomonadota</taxon>
        <taxon>Alphaproteobacteria</taxon>
        <taxon>Hyphomicrobiales</taxon>
        <taxon>Hyphomicrobiaceae</taxon>
        <taxon>Methyloligella</taxon>
    </lineage>
</organism>
<comment type="subcellular location">
    <subcellularLocation>
        <location evidence="10">Cell inner membrane</location>
        <topology evidence="10">Multi-pass membrane protein</topology>
    </subcellularLocation>
    <subcellularLocation>
        <location evidence="1">Cell membrane</location>
        <topology evidence="1">Multi-pass membrane protein</topology>
    </subcellularLocation>
</comment>
<keyword evidence="10 11" id="KW-0961">Cell wall biogenesis/degradation</keyword>
<reference evidence="13" key="1">
    <citation type="journal article" date="2019" name="Int. J. Syst. Evol. Microbiol.">
        <title>The Global Catalogue of Microorganisms (GCM) 10K type strain sequencing project: providing services to taxonomists for standard genome sequencing and annotation.</title>
        <authorList>
            <consortium name="The Broad Institute Genomics Platform"/>
            <consortium name="The Broad Institute Genome Sequencing Center for Infectious Disease"/>
            <person name="Wu L."/>
            <person name="Ma J."/>
        </authorList>
    </citation>
    <scope>NUCLEOTIDE SEQUENCE [LARGE SCALE GENOMIC DNA]</scope>
    <source>
        <strain evidence="13">CCUG 61697</strain>
    </source>
</reference>
<dbReference type="InterPro" id="IPR051050">
    <property type="entry name" value="Lipid_II_flippase_MurJ/MviN"/>
</dbReference>
<feature type="transmembrane region" description="Helical" evidence="10">
    <location>
        <begin position="361"/>
        <end position="382"/>
    </location>
</feature>